<comment type="caution">
    <text evidence="5">The sequence shown here is derived from an EMBL/GenBank/DDBJ whole genome shotgun (WGS) entry which is preliminary data.</text>
</comment>
<dbReference type="InterPro" id="IPR047575">
    <property type="entry name" value="Sm"/>
</dbReference>
<feature type="region of interest" description="Disordered" evidence="2">
    <location>
        <begin position="173"/>
        <end position="199"/>
    </location>
</feature>
<dbReference type="InterPro" id="IPR048478">
    <property type="entry name" value="LSM12_LSM"/>
</dbReference>
<feature type="compositionally biased region" description="Low complexity" evidence="2">
    <location>
        <begin position="183"/>
        <end position="199"/>
    </location>
</feature>
<sequence>MAGVSDYFSIGSTVSCKTCYDKEIEGEVLAFDQQTKMLILKCPSSMNQPNLNDVHIVNLSLVSDVQVKNEASSPPTNEQPMSLNLQRLNTRVRNQIDGKKRMVKALQAGASPDGQKLYIAISKTINEITWQGPNIVVWDKVTIIPPYKIENVQGNSNDKAFTHIKKVVEKHMRDTAAEETQTKEQPSQSQQTQKGSSTQ</sequence>
<organism evidence="5 6">
    <name type="scientific">Trichogramma kaykai</name>
    <dbReference type="NCBI Taxonomy" id="54128"/>
    <lineage>
        <taxon>Eukaryota</taxon>
        <taxon>Metazoa</taxon>
        <taxon>Ecdysozoa</taxon>
        <taxon>Arthropoda</taxon>
        <taxon>Hexapoda</taxon>
        <taxon>Insecta</taxon>
        <taxon>Pterygota</taxon>
        <taxon>Neoptera</taxon>
        <taxon>Endopterygota</taxon>
        <taxon>Hymenoptera</taxon>
        <taxon>Apocrita</taxon>
        <taxon>Proctotrupomorpha</taxon>
        <taxon>Chalcidoidea</taxon>
        <taxon>Trichogrammatidae</taxon>
        <taxon>Trichogramma</taxon>
    </lineage>
</organism>
<dbReference type="InterPro" id="IPR039683">
    <property type="entry name" value="Lsm12-like"/>
</dbReference>
<dbReference type="InterPro" id="IPR019181">
    <property type="entry name" value="LSM12_ABD"/>
</dbReference>
<dbReference type="CDD" id="cd01735">
    <property type="entry name" value="LSm12_N"/>
    <property type="match status" value="1"/>
</dbReference>
<dbReference type="AlphaFoldDB" id="A0ABD2WI32"/>
<accession>A0ABD2WI32</accession>
<feature type="domain" description="AD" evidence="3">
    <location>
        <begin position="81"/>
        <end position="176"/>
    </location>
</feature>
<comment type="similarity">
    <text evidence="1">Belongs to the LSM12 family.</text>
</comment>
<evidence type="ECO:0008006" key="7">
    <source>
        <dbReference type="Google" id="ProtNLM"/>
    </source>
</evidence>
<dbReference type="InterPro" id="IPR047574">
    <property type="entry name" value="AD"/>
</dbReference>
<evidence type="ECO:0000259" key="3">
    <source>
        <dbReference type="PROSITE" id="PS52001"/>
    </source>
</evidence>
<dbReference type="Pfam" id="PF09793">
    <property type="entry name" value="AD"/>
    <property type="match status" value="1"/>
</dbReference>
<dbReference type="SMART" id="SM00995">
    <property type="entry name" value="AD"/>
    <property type="match status" value="1"/>
</dbReference>
<keyword evidence="6" id="KW-1185">Reference proteome</keyword>
<proteinExistence type="inferred from homology"/>
<dbReference type="PROSITE" id="PS52001">
    <property type="entry name" value="AD"/>
    <property type="match status" value="1"/>
</dbReference>
<evidence type="ECO:0000259" key="4">
    <source>
        <dbReference type="PROSITE" id="PS52002"/>
    </source>
</evidence>
<reference evidence="5 6" key="1">
    <citation type="journal article" date="2024" name="bioRxiv">
        <title>A reference genome for Trichogramma kaykai: A tiny desert-dwelling parasitoid wasp with competing sex-ratio distorters.</title>
        <authorList>
            <person name="Culotta J."/>
            <person name="Lindsey A.R."/>
        </authorList>
    </citation>
    <scope>NUCLEOTIDE SEQUENCE [LARGE SCALE GENOMIC DNA]</scope>
    <source>
        <strain evidence="5 6">KSX58</strain>
    </source>
</reference>
<dbReference type="Proteomes" id="UP001627154">
    <property type="component" value="Unassembled WGS sequence"/>
</dbReference>
<protein>
    <recommendedName>
        <fullName evidence="7">LSM12 anticodon-binding domain-containing protein</fullName>
    </recommendedName>
</protein>
<evidence type="ECO:0000256" key="1">
    <source>
        <dbReference type="ARBA" id="ARBA00006359"/>
    </source>
</evidence>
<dbReference type="PANTHER" id="PTHR13542">
    <property type="entry name" value="LSM12 HOMOLOG"/>
    <property type="match status" value="1"/>
</dbReference>
<dbReference type="PROSITE" id="PS52002">
    <property type="entry name" value="SM"/>
    <property type="match status" value="1"/>
</dbReference>
<gene>
    <name evidence="5" type="ORF">TKK_012768</name>
</gene>
<dbReference type="Pfam" id="PF21166">
    <property type="entry name" value="LSM12_LSM"/>
    <property type="match status" value="1"/>
</dbReference>
<evidence type="ECO:0000313" key="6">
    <source>
        <dbReference type="Proteomes" id="UP001627154"/>
    </source>
</evidence>
<evidence type="ECO:0000313" key="5">
    <source>
        <dbReference type="EMBL" id="KAL3392722.1"/>
    </source>
</evidence>
<feature type="compositionally biased region" description="Basic and acidic residues" evidence="2">
    <location>
        <begin position="173"/>
        <end position="182"/>
    </location>
</feature>
<dbReference type="EMBL" id="JBJJXI010000102">
    <property type="protein sequence ID" value="KAL3392722.1"/>
    <property type="molecule type" value="Genomic_DNA"/>
</dbReference>
<evidence type="ECO:0000256" key="2">
    <source>
        <dbReference type="SAM" id="MobiDB-lite"/>
    </source>
</evidence>
<feature type="domain" description="Sm" evidence="4">
    <location>
        <begin position="1"/>
        <end position="71"/>
    </location>
</feature>
<name>A0ABD2WI32_9HYME</name>